<dbReference type="PROSITE" id="PS50011">
    <property type="entry name" value="PROTEIN_KINASE_DOM"/>
    <property type="match status" value="1"/>
</dbReference>
<dbReference type="InterPro" id="IPR001245">
    <property type="entry name" value="Ser-Thr/Tyr_kinase_cat_dom"/>
</dbReference>
<feature type="non-terminal residue" evidence="2">
    <location>
        <position position="1"/>
    </location>
</feature>
<keyword evidence="3" id="KW-1185">Reference proteome</keyword>
<dbReference type="SUPFAM" id="SSF56112">
    <property type="entry name" value="Protein kinase-like (PK-like)"/>
    <property type="match status" value="1"/>
</dbReference>
<reference evidence="2" key="1">
    <citation type="submission" date="2022-06" db="EMBL/GenBank/DDBJ databases">
        <title>Uncovering the hologenomic basis of an extraordinary plant invasion.</title>
        <authorList>
            <person name="Bieker V.C."/>
            <person name="Martin M.D."/>
            <person name="Gilbert T."/>
            <person name="Hodgins K."/>
            <person name="Battlay P."/>
            <person name="Petersen B."/>
            <person name="Wilson J."/>
        </authorList>
    </citation>
    <scope>NUCLEOTIDE SEQUENCE</scope>
    <source>
        <strain evidence="2">AA19_3_7</strain>
        <tissue evidence="2">Leaf</tissue>
    </source>
</reference>
<dbReference type="GO" id="GO:0009506">
    <property type="term" value="C:plasmodesma"/>
    <property type="evidence" value="ECO:0007669"/>
    <property type="project" value="TreeGrafter"/>
</dbReference>
<dbReference type="GO" id="GO:0004714">
    <property type="term" value="F:transmembrane receptor protein tyrosine kinase activity"/>
    <property type="evidence" value="ECO:0007669"/>
    <property type="project" value="InterPro"/>
</dbReference>
<organism evidence="2 3">
    <name type="scientific">Ambrosia artemisiifolia</name>
    <name type="common">Common ragweed</name>
    <dbReference type="NCBI Taxonomy" id="4212"/>
    <lineage>
        <taxon>Eukaryota</taxon>
        <taxon>Viridiplantae</taxon>
        <taxon>Streptophyta</taxon>
        <taxon>Embryophyta</taxon>
        <taxon>Tracheophyta</taxon>
        <taxon>Spermatophyta</taxon>
        <taxon>Magnoliopsida</taxon>
        <taxon>eudicotyledons</taxon>
        <taxon>Gunneridae</taxon>
        <taxon>Pentapetalae</taxon>
        <taxon>asterids</taxon>
        <taxon>campanulids</taxon>
        <taxon>Asterales</taxon>
        <taxon>Asteraceae</taxon>
        <taxon>Asteroideae</taxon>
        <taxon>Heliantheae alliance</taxon>
        <taxon>Heliantheae</taxon>
        <taxon>Ambrosia</taxon>
    </lineage>
</organism>
<dbReference type="EMBL" id="JAMZMK010010976">
    <property type="protein sequence ID" value="KAI7729553.1"/>
    <property type="molecule type" value="Genomic_DNA"/>
</dbReference>
<dbReference type="GO" id="GO:0005524">
    <property type="term" value="F:ATP binding"/>
    <property type="evidence" value="ECO:0007669"/>
    <property type="project" value="InterPro"/>
</dbReference>
<feature type="domain" description="Protein kinase" evidence="1">
    <location>
        <begin position="79"/>
        <end position="292"/>
    </location>
</feature>
<dbReference type="AlphaFoldDB" id="A0AAD5G6V1"/>
<dbReference type="Gene3D" id="3.30.200.20">
    <property type="entry name" value="Phosphorylase Kinase, domain 1"/>
    <property type="match status" value="1"/>
</dbReference>
<dbReference type="InterPro" id="IPR000719">
    <property type="entry name" value="Prot_kinase_dom"/>
</dbReference>
<evidence type="ECO:0000313" key="2">
    <source>
        <dbReference type="EMBL" id="KAI7729553.1"/>
    </source>
</evidence>
<dbReference type="Gene3D" id="1.10.510.10">
    <property type="entry name" value="Transferase(Phosphotransferase) domain 1"/>
    <property type="match status" value="1"/>
</dbReference>
<dbReference type="InterPro" id="IPR045272">
    <property type="entry name" value="ANXUR1/2-like"/>
</dbReference>
<protein>
    <recommendedName>
        <fullName evidence="1">Protein kinase domain-containing protein</fullName>
    </recommendedName>
</protein>
<evidence type="ECO:0000313" key="3">
    <source>
        <dbReference type="Proteomes" id="UP001206925"/>
    </source>
</evidence>
<dbReference type="GO" id="GO:0005886">
    <property type="term" value="C:plasma membrane"/>
    <property type="evidence" value="ECO:0007669"/>
    <property type="project" value="TreeGrafter"/>
</dbReference>
<comment type="caution">
    <text evidence="2">The sequence shown here is derived from an EMBL/GenBank/DDBJ whole genome shotgun (WGS) entry which is preliminary data.</text>
</comment>
<dbReference type="PANTHER" id="PTHR27003:SF383">
    <property type="entry name" value="TYROSINE-PROTEIN KINASE, NON-RECEPTOR JAK_TYK2-RELATED"/>
    <property type="match status" value="1"/>
</dbReference>
<gene>
    <name evidence="2" type="ORF">M8C21_026418</name>
</gene>
<accession>A0AAD5G6V1</accession>
<dbReference type="Pfam" id="PF07714">
    <property type="entry name" value="PK_Tyr_Ser-Thr"/>
    <property type="match status" value="2"/>
</dbReference>
<dbReference type="InterPro" id="IPR011009">
    <property type="entry name" value="Kinase-like_dom_sf"/>
</dbReference>
<dbReference type="PANTHER" id="PTHR27003">
    <property type="entry name" value="OS07G0166700 PROTEIN"/>
    <property type="match status" value="1"/>
</dbReference>
<name>A0AAD5G6V1_AMBAR</name>
<proteinExistence type="predicted"/>
<evidence type="ECO:0000259" key="1">
    <source>
        <dbReference type="PROSITE" id="PS50011"/>
    </source>
</evidence>
<sequence length="292" mass="33913">MEDLMKESDADLVMEDAISLLEKRQRRFRRFGYLEKRYDAPREIQEKIRVSLSADKGSLQLDGILKYKLNEISSATNNFSQENLIKKGALEEVYKGRLLLDGNSMNVTVRRLDCMYGQGGELQTEISTIKNLKHENIISIFGICDENNEKIIVYEPAFHGTLDQHLNWVPKIYGFELSTKYPQSWRQRVLYSRYFDTTNMTPKYDVYSFGVLLFEVLYGRKAMITNDGIQEEQIDPNLMKQMDTESLRQFKDLACNCLNQQLVQRPTMDQIVNELKEHTTAVDEGTTSKSLE</sequence>
<dbReference type="Proteomes" id="UP001206925">
    <property type="component" value="Unassembled WGS sequence"/>
</dbReference>